<dbReference type="AlphaFoldDB" id="A0A9D4G8W4"/>
<comment type="caution">
    <text evidence="1">The sequence shown here is derived from an EMBL/GenBank/DDBJ whole genome shotgun (WGS) entry which is preliminary data.</text>
</comment>
<name>A0A9D4G8W4_DREPO</name>
<organism evidence="1 2">
    <name type="scientific">Dreissena polymorpha</name>
    <name type="common">Zebra mussel</name>
    <name type="synonym">Mytilus polymorpha</name>
    <dbReference type="NCBI Taxonomy" id="45954"/>
    <lineage>
        <taxon>Eukaryota</taxon>
        <taxon>Metazoa</taxon>
        <taxon>Spiralia</taxon>
        <taxon>Lophotrochozoa</taxon>
        <taxon>Mollusca</taxon>
        <taxon>Bivalvia</taxon>
        <taxon>Autobranchia</taxon>
        <taxon>Heteroconchia</taxon>
        <taxon>Euheterodonta</taxon>
        <taxon>Imparidentia</taxon>
        <taxon>Neoheterodontei</taxon>
        <taxon>Myida</taxon>
        <taxon>Dreissenoidea</taxon>
        <taxon>Dreissenidae</taxon>
        <taxon>Dreissena</taxon>
    </lineage>
</organism>
<evidence type="ECO:0000313" key="2">
    <source>
        <dbReference type="Proteomes" id="UP000828390"/>
    </source>
</evidence>
<gene>
    <name evidence="1" type="ORF">DPMN_141132</name>
</gene>
<dbReference type="EMBL" id="JAIWYP010000006">
    <property type="protein sequence ID" value="KAH3812694.1"/>
    <property type="molecule type" value="Genomic_DNA"/>
</dbReference>
<proteinExistence type="predicted"/>
<evidence type="ECO:0000313" key="1">
    <source>
        <dbReference type="EMBL" id="KAH3812694.1"/>
    </source>
</evidence>
<accession>A0A9D4G8W4</accession>
<sequence length="55" mass="6675">MAPTLSFRRRVAHFWIRDTEVASTLYWRHRVTQFWIRDTAEDVYPVYLSMSKVLA</sequence>
<protein>
    <submittedName>
        <fullName evidence="1">Uncharacterized protein</fullName>
    </submittedName>
</protein>
<keyword evidence="2" id="KW-1185">Reference proteome</keyword>
<reference evidence="1" key="2">
    <citation type="submission" date="2020-11" db="EMBL/GenBank/DDBJ databases">
        <authorList>
            <person name="McCartney M.A."/>
            <person name="Auch B."/>
            <person name="Kono T."/>
            <person name="Mallez S."/>
            <person name="Becker A."/>
            <person name="Gohl D.M."/>
            <person name="Silverstein K.A.T."/>
            <person name="Koren S."/>
            <person name="Bechman K.B."/>
            <person name="Herman A."/>
            <person name="Abrahante J.E."/>
            <person name="Garbe J."/>
        </authorList>
    </citation>
    <scope>NUCLEOTIDE SEQUENCE</scope>
    <source>
        <strain evidence="1">Duluth1</strain>
        <tissue evidence="1">Whole animal</tissue>
    </source>
</reference>
<reference evidence="1" key="1">
    <citation type="journal article" date="2019" name="bioRxiv">
        <title>The Genome of the Zebra Mussel, Dreissena polymorpha: A Resource for Invasive Species Research.</title>
        <authorList>
            <person name="McCartney M.A."/>
            <person name="Auch B."/>
            <person name="Kono T."/>
            <person name="Mallez S."/>
            <person name="Zhang Y."/>
            <person name="Obille A."/>
            <person name="Becker A."/>
            <person name="Abrahante J.E."/>
            <person name="Garbe J."/>
            <person name="Badalamenti J.P."/>
            <person name="Herman A."/>
            <person name="Mangelson H."/>
            <person name="Liachko I."/>
            <person name="Sullivan S."/>
            <person name="Sone E.D."/>
            <person name="Koren S."/>
            <person name="Silverstein K.A.T."/>
            <person name="Beckman K.B."/>
            <person name="Gohl D.M."/>
        </authorList>
    </citation>
    <scope>NUCLEOTIDE SEQUENCE</scope>
    <source>
        <strain evidence="1">Duluth1</strain>
        <tissue evidence="1">Whole animal</tissue>
    </source>
</reference>
<dbReference type="Proteomes" id="UP000828390">
    <property type="component" value="Unassembled WGS sequence"/>
</dbReference>